<dbReference type="InterPro" id="IPR012337">
    <property type="entry name" value="RNaseH-like_sf"/>
</dbReference>
<dbReference type="GO" id="GO:0003676">
    <property type="term" value="F:nucleic acid binding"/>
    <property type="evidence" value="ECO:0007669"/>
    <property type="project" value="InterPro"/>
</dbReference>
<organism evidence="5">
    <name type="scientific">Neodiprion lecontei</name>
    <name type="common">Redheaded pine sawfly</name>
    <dbReference type="NCBI Taxonomy" id="441921"/>
    <lineage>
        <taxon>Eukaryota</taxon>
        <taxon>Metazoa</taxon>
        <taxon>Ecdysozoa</taxon>
        <taxon>Arthropoda</taxon>
        <taxon>Hexapoda</taxon>
        <taxon>Insecta</taxon>
        <taxon>Pterygota</taxon>
        <taxon>Neoptera</taxon>
        <taxon>Endopterygota</taxon>
        <taxon>Hymenoptera</taxon>
        <taxon>Tenthredinoidea</taxon>
        <taxon>Diprionidae</taxon>
        <taxon>Diprioninae</taxon>
        <taxon>Neodiprion</taxon>
    </lineage>
</organism>
<dbReference type="Gene3D" id="1.10.340.70">
    <property type="match status" value="1"/>
</dbReference>
<evidence type="ECO:0000256" key="1">
    <source>
        <dbReference type="ARBA" id="ARBA00012493"/>
    </source>
</evidence>
<sequence>MRKEVLSKLHYNHMGIEKTKSRARDIVFWPGMNKQIQDTIMDCAVCQKFQKSHQNETLISSEVPSNVWEKTAVDLFYLQGQPYLIMVDYYSEYVEIGLLTNESSETTIVMIKSLFARHGIPKIVRSDNGPQFSSYKFKEFAKAWGFEHTTSSPTYPRSNGLVERYVQTVKKMLKKAKEDRKDPYTALLELRNAPISNCIESPNRIMFNRNVRGVLPDFLEHRRPENEPIRAKLVEKQTSQKYFHDKRSRNLPELSTGETVRIQNKDKTWEPGLVIHKSDKPRAYEVMKESGTILTRNRKYLNRDQNGNFRVKHPPDYFDELPHNEETNRENENTVGETREAEQQLPTEIAANPEAPIKHAPPPRATTRSGRAIIRPGYLKDYIT</sequence>
<dbReference type="RefSeq" id="XP_015511439.1">
    <property type="nucleotide sequence ID" value="XM_015655953.1"/>
</dbReference>
<dbReference type="InterPro" id="IPR050951">
    <property type="entry name" value="Retrovirus_Pol_polyprotein"/>
</dbReference>
<dbReference type="Gene3D" id="3.30.420.10">
    <property type="entry name" value="Ribonuclease H-like superfamily/Ribonuclease H"/>
    <property type="match status" value="1"/>
</dbReference>
<dbReference type="InParanoid" id="A0A6J0B8Z0"/>
<dbReference type="InterPro" id="IPR041588">
    <property type="entry name" value="Integrase_H2C2"/>
</dbReference>
<accession>A0A6J0B8Z0</accession>
<dbReference type="InterPro" id="IPR001584">
    <property type="entry name" value="Integrase_cat-core"/>
</dbReference>
<dbReference type="GO" id="GO:0015074">
    <property type="term" value="P:DNA integration"/>
    <property type="evidence" value="ECO:0007669"/>
    <property type="project" value="InterPro"/>
</dbReference>
<gene>
    <name evidence="5" type="primary">LOC107218173</name>
</gene>
<dbReference type="EC" id="2.7.7.49" evidence="1"/>
<dbReference type="AlphaFoldDB" id="A0A6J0B8Z0"/>
<dbReference type="FunFam" id="3.30.420.10:FF:000063">
    <property type="entry name" value="Retrovirus-related Pol polyprotein from transposon 297-like Protein"/>
    <property type="match status" value="1"/>
</dbReference>
<name>A0A6J0B8Z0_NEOLC</name>
<reference evidence="5" key="1">
    <citation type="submission" date="2025-08" db="UniProtKB">
        <authorList>
            <consortium name="RefSeq"/>
        </authorList>
    </citation>
    <scope>IDENTIFICATION</scope>
    <source>
        <tissue evidence="5">Thorax and Abdomen</tissue>
    </source>
</reference>
<dbReference type="GO" id="GO:0003964">
    <property type="term" value="F:RNA-directed DNA polymerase activity"/>
    <property type="evidence" value="ECO:0007669"/>
    <property type="project" value="UniProtKB-EC"/>
</dbReference>
<protein>
    <recommendedName>
        <fullName evidence="1">RNA-directed DNA polymerase</fullName>
        <ecNumber evidence="1">2.7.7.49</ecNumber>
    </recommendedName>
</protein>
<dbReference type="Pfam" id="PF17921">
    <property type="entry name" value="Integrase_H2C2"/>
    <property type="match status" value="1"/>
</dbReference>
<dbReference type="KEGG" id="nlo:107218173"/>
<dbReference type="Proteomes" id="UP000829291">
    <property type="component" value="Chromosome 7"/>
</dbReference>
<proteinExistence type="predicted"/>
<feature type="compositionally biased region" description="Basic and acidic residues" evidence="2">
    <location>
        <begin position="313"/>
        <end position="342"/>
    </location>
</feature>
<dbReference type="PROSITE" id="PS50994">
    <property type="entry name" value="INTEGRASE"/>
    <property type="match status" value="1"/>
</dbReference>
<dbReference type="SUPFAM" id="SSF53098">
    <property type="entry name" value="Ribonuclease H-like"/>
    <property type="match status" value="1"/>
</dbReference>
<evidence type="ECO:0000313" key="4">
    <source>
        <dbReference type="Proteomes" id="UP000829291"/>
    </source>
</evidence>
<dbReference type="Pfam" id="PF00665">
    <property type="entry name" value="rve"/>
    <property type="match status" value="1"/>
</dbReference>
<evidence type="ECO:0000259" key="3">
    <source>
        <dbReference type="PROSITE" id="PS50994"/>
    </source>
</evidence>
<dbReference type="PANTHER" id="PTHR37984:SF7">
    <property type="entry name" value="INTEGRASE CATALYTIC DOMAIN-CONTAINING PROTEIN"/>
    <property type="match status" value="1"/>
</dbReference>
<evidence type="ECO:0000256" key="2">
    <source>
        <dbReference type="SAM" id="MobiDB-lite"/>
    </source>
</evidence>
<dbReference type="InterPro" id="IPR036397">
    <property type="entry name" value="RNaseH_sf"/>
</dbReference>
<keyword evidence="4" id="KW-1185">Reference proteome</keyword>
<dbReference type="GeneID" id="107218173"/>
<feature type="domain" description="Integrase catalytic" evidence="3">
    <location>
        <begin position="60"/>
        <end position="224"/>
    </location>
</feature>
<evidence type="ECO:0000313" key="5">
    <source>
        <dbReference type="RefSeq" id="XP_015511439.1"/>
    </source>
</evidence>
<dbReference type="OrthoDB" id="7554847at2759"/>
<feature type="region of interest" description="Disordered" evidence="2">
    <location>
        <begin position="305"/>
        <end position="384"/>
    </location>
</feature>
<dbReference type="PANTHER" id="PTHR37984">
    <property type="entry name" value="PROTEIN CBG26694"/>
    <property type="match status" value="1"/>
</dbReference>